<dbReference type="EMBL" id="SJPN01000001">
    <property type="protein sequence ID" value="TWU07578.1"/>
    <property type="molecule type" value="Genomic_DNA"/>
</dbReference>
<dbReference type="AlphaFoldDB" id="A0A5C6B6K3"/>
<accession>A0A5C6B6K3</accession>
<proteinExistence type="predicted"/>
<dbReference type="InterPro" id="IPR032774">
    <property type="entry name" value="WG_beta_rep"/>
</dbReference>
<sequence>MVCLQIFRPSHVNSADRRDNESSKADPARIAKLMSVHRFIFAVFAIATIVGCKDAPSLMIPDGLWVQDGGGAAPRIAFVRDDEYGYLDAAGRVAIEPMYRWADDFRDGVALCSLNGQGTMIDESGSVIGTVPAHAATYFRADSDRVWYQVGEKWGLCNFQGEVLIQPLYEDVDAFSDSLARVNIGAKLRFPGFMEGGKTGYINRNGESVIACSFDELGWGFHNGYATVGDGLIDRNGVIQFSRVGIGYIFSDGVINVCSFKDDPTTDYVDATGMINFTVEGYGEEFAEGLAVVSDNKLAGFVDQSGAYVIQPRFEDAHSFSNGLAGVSVGMGRWGYIDRSGKLVTPTHFNEVRPAAKEFAIAHYGGTQQTADDGPVWWEGGRWLMIDRSGRPLAVIREDRSDDW</sequence>
<dbReference type="SUPFAM" id="SSF69360">
    <property type="entry name" value="Cell wall binding repeat"/>
    <property type="match status" value="1"/>
</dbReference>
<comment type="caution">
    <text evidence="1">The sequence shown here is derived from an EMBL/GenBank/DDBJ whole genome shotgun (WGS) entry which is preliminary data.</text>
</comment>
<evidence type="ECO:0000313" key="2">
    <source>
        <dbReference type="Proteomes" id="UP000320176"/>
    </source>
</evidence>
<dbReference type="Proteomes" id="UP000320176">
    <property type="component" value="Unassembled WGS sequence"/>
</dbReference>
<protein>
    <submittedName>
        <fullName evidence="1">KWG Leptospira</fullName>
    </submittedName>
</protein>
<dbReference type="PANTHER" id="PTHR37841:SF1">
    <property type="entry name" value="DUF3298 DOMAIN-CONTAINING PROTEIN"/>
    <property type="match status" value="1"/>
</dbReference>
<organism evidence="1 2">
    <name type="scientific">Stieleria varia</name>
    <dbReference type="NCBI Taxonomy" id="2528005"/>
    <lineage>
        <taxon>Bacteria</taxon>
        <taxon>Pseudomonadati</taxon>
        <taxon>Planctomycetota</taxon>
        <taxon>Planctomycetia</taxon>
        <taxon>Pirellulales</taxon>
        <taxon>Pirellulaceae</taxon>
        <taxon>Stieleria</taxon>
    </lineage>
</organism>
<reference evidence="1 2" key="1">
    <citation type="submission" date="2019-02" db="EMBL/GenBank/DDBJ databases">
        <title>Deep-cultivation of Planctomycetes and their phenomic and genomic characterization uncovers novel biology.</title>
        <authorList>
            <person name="Wiegand S."/>
            <person name="Jogler M."/>
            <person name="Boedeker C."/>
            <person name="Pinto D."/>
            <person name="Vollmers J."/>
            <person name="Rivas-Marin E."/>
            <person name="Kohn T."/>
            <person name="Peeters S.H."/>
            <person name="Heuer A."/>
            <person name="Rast P."/>
            <person name="Oberbeckmann S."/>
            <person name="Bunk B."/>
            <person name="Jeske O."/>
            <person name="Meyerdierks A."/>
            <person name="Storesund J.E."/>
            <person name="Kallscheuer N."/>
            <person name="Luecker S."/>
            <person name="Lage O.M."/>
            <person name="Pohl T."/>
            <person name="Merkel B.J."/>
            <person name="Hornburger P."/>
            <person name="Mueller R.-W."/>
            <person name="Bruemmer F."/>
            <person name="Labrenz M."/>
            <person name="Spormann A.M."/>
            <person name="Op Den Camp H."/>
            <person name="Overmann J."/>
            <person name="Amann R."/>
            <person name="Jetten M.S.M."/>
            <person name="Mascher T."/>
            <person name="Medema M.H."/>
            <person name="Devos D.P."/>
            <person name="Kaster A.-K."/>
            <person name="Ovreas L."/>
            <person name="Rohde M."/>
            <person name="Galperin M.Y."/>
            <person name="Jogler C."/>
        </authorList>
    </citation>
    <scope>NUCLEOTIDE SEQUENCE [LARGE SCALE GENOMIC DNA]</scope>
    <source>
        <strain evidence="1 2">Pla52n</strain>
    </source>
</reference>
<keyword evidence="2" id="KW-1185">Reference proteome</keyword>
<dbReference type="PANTHER" id="PTHR37841">
    <property type="entry name" value="GLR2918 PROTEIN"/>
    <property type="match status" value="1"/>
</dbReference>
<gene>
    <name evidence="1" type="ORF">Pla52n_01510</name>
</gene>
<evidence type="ECO:0000313" key="1">
    <source>
        <dbReference type="EMBL" id="TWU07578.1"/>
    </source>
</evidence>
<name>A0A5C6B6K3_9BACT</name>
<dbReference type="Pfam" id="PF14903">
    <property type="entry name" value="WG_beta_rep"/>
    <property type="match status" value="5"/>
</dbReference>